<dbReference type="InterPro" id="IPR045864">
    <property type="entry name" value="aa-tRNA-synth_II/BPL/LPL"/>
</dbReference>
<evidence type="ECO:0000256" key="6">
    <source>
        <dbReference type="ARBA" id="ARBA00023146"/>
    </source>
</evidence>
<dbReference type="GO" id="GO:0005524">
    <property type="term" value="F:ATP binding"/>
    <property type="evidence" value="ECO:0007669"/>
    <property type="project" value="UniProtKB-KW"/>
</dbReference>
<dbReference type="InterPro" id="IPR010978">
    <property type="entry name" value="tRNA-bd_arm"/>
</dbReference>
<evidence type="ECO:0000313" key="10">
    <source>
        <dbReference type="Proteomes" id="UP000319613"/>
    </source>
</evidence>
<evidence type="ECO:0000313" key="9">
    <source>
        <dbReference type="EMBL" id="TSC65864.1"/>
    </source>
</evidence>
<dbReference type="InterPro" id="IPR004188">
    <property type="entry name" value="Phe-tRNA_ligase_II_N"/>
</dbReference>
<dbReference type="Proteomes" id="UP000319613">
    <property type="component" value="Unassembled WGS sequence"/>
</dbReference>
<keyword evidence="6 9" id="KW-0030">Aminoacyl-tRNA synthetase</keyword>
<gene>
    <name evidence="9" type="ORF">G01um101477_306</name>
</gene>
<dbReference type="SUPFAM" id="SSF46589">
    <property type="entry name" value="tRNA-binding arm"/>
    <property type="match status" value="1"/>
</dbReference>
<evidence type="ECO:0000256" key="3">
    <source>
        <dbReference type="ARBA" id="ARBA00022741"/>
    </source>
</evidence>
<dbReference type="GO" id="GO:0006432">
    <property type="term" value="P:phenylalanyl-tRNA aminoacylation"/>
    <property type="evidence" value="ECO:0007669"/>
    <property type="project" value="InterPro"/>
</dbReference>
<dbReference type="GO" id="GO:0005737">
    <property type="term" value="C:cytoplasm"/>
    <property type="evidence" value="ECO:0007669"/>
    <property type="project" value="InterPro"/>
</dbReference>
<comment type="caution">
    <text evidence="9">The sequence shown here is derived from an EMBL/GenBank/DDBJ whole genome shotgun (WGS) entry which is preliminary data.</text>
</comment>
<dbReference type="PROSITE" id="PS50862">
    <property type="entry name" value="AA_TRNA_LIGASE_II"/>
    <property type="match status" value="1"/>
</dbReference>
<dbReference type="Pfam" id="PF02912">
    <property type="entry name" value="Phe_tRNA-synt_N"/>
    <property type="match status" value="1"/>
</dbReference>
<sequence length="290" mass="33066">MLQQFENIQKEISKDLSTVSDAESLFKVKVKYLGRKDGSITKLFDDLKNWDLQKKKEFGAPLNELKKFAESSILQKETEFGVSQNTSVDFSVQGTPVLKGHLHPITLIQKEIEKVFWGLGFDIELGPEIDSDFYNFEALNIPEFHPARDMQDTFYLDLSVPRNQPGKSVLLRTHISNMQVRYMKEHKPPYAVVLPGRVFRNEALDASHEHTYQYMEGFVVGKDITYANMVWTLDYVMKEIFGQDVKTKLLPSYFPFVEPGAEMAISCLICKGKGCSVCKQTGWVEILGCG</sequence>
<keyword evidence="3" id="KW-0547">Nucleotide-binding</keyword>
<evidence type="ECO:0000256" key="7">
    <source>
        <dbReference type="ARBA" id="ARBA00049255"/>
    </source>
</evidence>
<feature type="domain" description="Aminoacyl-transfer RNA synthetases class-II family profile" evidence="8">
    <location>
        <begin position="108"/>
        <end position="265"/>
    </location>
</feature>
<evidence type="ECO:0000259" key="8">
    <source>
        <dbReference type="PROSITE" id="PS50862"/>
    </source>
</evidence>
<evidence type="ECO:0000256" key="2">
    <source>
        <dbReference type="ARBA" id="ARBA00022598"/>
    </source>
</evidence>
<dbReference type="GO" id="GO:0004826">
    <property type="term" value="F:phenylalanine-tRNA ligase activity"/>
    <property type="evidence" value="ECO:0007669"/>
    <property type="project" value="UniProtKB-EC"/>
</dbReference>
<dbReference type="InterPro" id="IPR002319">
    <property type="entry name" value="Phenylalanyl-tRNA_Synthase"/>
</dbReference>
<comment type="catalytic activity">
    <reaction evidence="7">
        <text>tRNA(Phe) + L-phenylalanine + ATP = L-phenylalanyl-tRNA(Phe) + AMP + diphosphate + H(+)</text>
        <dbReference type="Rhea" id="RHEA:19413"/>
        <dbReference type="Rhea" id="RHEA-COMP:9668"/>
        <dbReference type="Rhea" id="RHEA-COMP:9699"/>
        <dbReference type="ChEBI" id="CHEBI:15378"/>
        <dbReference type="ChEBI" id="CHEBI:30616"/>
        <dbReference type="ChEBI" id="CHEBI:33019"/>
        <dbReference type="ChEBI" id="CHEBI:58095"/>
        <dbReference type="ChEBI" id="CHEBI:78442"/>
        <dbReference type="ChEBI" id="CHEBI:78531"/>
        <dbReference type="ChEBI" id="CHEBI:456215"/>
        <dbReference type="EC" id="6.1.1.20"/>
    </reaction>
</comment>
<accession>A0A554JC06</accession>
<dbReference type="SUPFAM" id="SSF55681">
    <property type="entry name" value="Class II aaRS and biotin synthetases"/>
    <property type="match status" value="1"/>
</dbReference>
<keyword evidence="4" id="KW-0067">ATP-binding</keyword>
<dbReference type="PANTHER" id="PTHR11538">
    <property type="entry name" value="PHENYLALANYL-TRNA SYNTHETASE"/>
    <property type="match status" value="1"/>
</dbReference>
<dbReference type="GO" id="GO:0000049">
    <property type="term" value="F:tRNA binding"/>
    <property type="evidence" value="ECO:0007669"/>
    <property type="project" value="InterPro"/>
</dbReference>
<keyword evidence="5" id="KW-0648">Protein biosynthesis</keyword>
<dbReference type="EMBL" id="VMFF01000024">
    <property type="protein sequence ID" value="TSC65864.1"/>
    <property type="molecule type" value="Genomic_DNA"/>
</dbReference>
<evidence type="ECO:0000256" key="5">
    <source>
        <dbReference type="ARBA" id="ARBA00022917"/>
    </source>
</evidence>
<dbReference type="AlphaFoldDB" id="A0A554JC06"/>
<dbReference type="EC" id="6.1.1.20" evidence="1"/>
<dbReference type="Pfam" id="PF01409">
    <property type="entry name" value="tRNA-synt_2d"/>
    <property type="match status" value="1"/>
</dbReference>
<feature type="non-terminal residue" evidence="9">
    <location>
        <position position="290"/>
    </location>
</feature>
<evidence type="ECO:0000256" key="4">
    <source>
        <dbReference type="ARBA" id="ARBA00022840"/>
    </source>
</evidence>
<proteinExistence type="predicted"/>
<name>A0A554JC06_9BACT</name>
<organism evidence="9 10">
    <name type="scientific">Candidatus Doudnabacteria bacterium Gr01-1014_77</name>
    <dbReference type="NCBI Taxonomy" id="2017133"/>
    <lineage>
        <taxon>Bacteria</taxon>
        <taxon>Candidatus Doudnaibacteriota</taxon>
    </lineage>
</organism>
<evidence type="ECO:0000256" key="1">
    <source>
        <dbReference type="ARBA" id="ARBA00012814"/>
    </source>
</evidence>
<reference evidence="9 10" key="1">
    <citation type="submission" date="2017-07" db="EMBL/GenBank/DDBJ databases">
        <title>Mechanisms for carbon and nitrogen cycling indicate functional differentiation within the Candidate Phyla Radiation.</title>
        <authorList>
            <person name="Danczak R.E."/>
            <person name="Johnston M.D."/>
            <person name="Kenah C."/>
            <person name="Slattery M."/>
            <person name="Wrighton K.C."/>
            <person name="Wilkins M.J."/>
        </authorList>
    </citation>
    <scope>NUCLEOTIDE SEQUENCE [LARGE SCALE GENOMIC DNA]</scope>
    <source>
        <strain evidence="9">Gr01-1014_77</strain>
    </source>
</reference>
<dbReference type="Gene3D" id="3.30.930.10">
    <property type="entry name" value="Bira Bifunctional Protein, Domain 2"/>
    <property type="match status" value="1"/>
</dbReference>
<dbReference type="InterPro" id="IPR006195">
    <property type="entry name" value="aa-tRNA-synth_II"/>
</dbReference>
<protein>
    <recommendedName>
        <fullName evidence="1">phenylalanine--tRNA ligase</fullName>
        <ecNumber evidence="1">6.1.1.20</ecNumber>
    </recommendedName>
</protein>
<keyword evidence="2" id="KW-0436">Ligase</keyword>
<dbReference type="PANTHER" id="PTHR11538:SF41">
    <property type="entry name" value="PHENYLALANINE--TRNA LIGASE, MITOCHONDRIAL"/>
    <property type="match status" value="1"/>
</dbReference>